<proteinExistence type="predicted"/>
<dbReference type="AlphaFoldDB" id="A0A0F9I2M6"/>
<evidence type="ECO:0000313" key="1">
    <source>
        <dbReference type="EMBL" id="KKM13924.1"/>
    </source>
</evidence>
<accession>A0A0F9I2M6</accession>
<comment type="caution">
    <text evidence="1">The sequence shown here is derived from an EMBL/GenBank/DDBJ whole genome shotgun (WGS) entry which is preliminary data.</text>
</comment>
<gene>
    <name evidence="1" type="ORF">LCGC14_1711400</name>
</gene>
<reference evidence="1" key="1">
    <citation type="journal article" date="2015" name="Nature">
        <title>Complex archaea that bridge the gap between prokaryotes and eukaryotes.</title>
        <authorList>
            <person name="Spang A."/>
            <person name="Saw J.H."/>
            <person name="Jorgensen S.L."/>
            <person name="Zaremba-Niedzwiedzka K."/>
            <person name="Martijn J."/>
            <person name="Lind A.E."/>
            <person name="van Eijk R."/>
            <person name="Schleper C."/>
            <person name="Guy L."/>
            <person name="Ettema T.J."/>
        </authorList>
    </citation>
    <scope>NUCLEOTIDE SEQUENCE</scope>
</reference>
<organism evidence="1">
    <name type="scientific">marine sediment metagenome</name>
    <dbReference type="NCBI Taxonomy" id="412755"/>
    <lineage>
        <taxon>unclassified sequences</taxon>
        <taxon>metagenomes</taxon>
        <taxon>ecological metagenomes</taxon>
    </lineage>
</organism>
<protein>
    <submittedName>
        <fullName evidence="1">Uncharacterized protein</fullName>
    </submittedName>
</protein>
<dbReference type="EMBL" id="LAZR01015265">
    <property type="protein sequence ID" value="KKM13924.1"/>
    <property type="molecule type" value="Genomic_DNA"/>
</dbReference>
<feature type="non-terminal residue" evidence="1">
    <location>
        <position position="1"/>
    </location>
</feature>
<sequence length="31" mass="3379">HYQLWSPCTCKSDKDALAGFARLLAEIAAAQ</sequence>
<name>A0A0F9I2M6_9ZZZZ</name>